<keyword evidence="4 13" id="KW-0716">Sensory transduction</keyword>
<keyword evidence="8 13" id="KW-0472">Membrane</keyword>
<evidence type="ECO:0000256" key="5">
    <source>
        <dbReference type="ARBA" id="ARBA00022692"/>
    </source>
</evidence>
<dbReference type="KEGG" id="hai:109377814"/>
<organism evidence="15 16">
    <name type="scientific">Hipposideros armiger</name>
    <name type="common">Great Himalayan leaf-nosed bat</name>
    <dbReference type="NCBI Taxonomy" id="186990"/>
    <lineage>
        <taxon>Eukaryota</taxon>
        <taxon>Metazoa</taxon>
        <taxon>Chordata</taxon>
        <taxon>Craniata</taxon>
        <taxon>Vertebrata</taxon>
        <taxon>Euteleostomi</taxon>
        <taxon>Mammalia</taxon>
        <taxon>Eutheria</taxon>
        <taxon>Laurasiatheria</taxon>
        <taxon>Chiroptera</taxon>
        <taxon>Yinpterochiroptera</taxon>
        <taxon>Rhinolophoidea</taxon>
        <taxon>Hipposideridae</taxon>
        <taxon>Hipposideros</taxon>
    </lineage>
</organism>
<protein>
    <recommendedName>
        <fullName evidence="13">Taste receptor type 2</fullName>
    </recommendedName>
</protein>
<evidence type="ECO:0000256" key="9">
    <source>
        <dbReference type="ARBA" id="ARBA00023170"/>
    </source>
</evidence>
<dbReference type="AlphaFoldDB" id="A0A8B7QQ32"/>
<keyword evidence="10 13" id="KW-0807">Transducer</keyword>
<evidence type="ECO:0000256" key="3">
    <source>
        <dbReference type="ARBA" id="ARBA00022480"/>
    </source>
</evidence>
<dbReference type="RefSeq" id="XP_019489823.1">
    <property type="nucleotide sequence ID" value="XM_019634278.1"/>
</dbReference>
<evidence type="ECO:0000256" key="13">
    <source>
        <dbReference type="RuleBase" id="RU004424"/>
    </source>
</evidence>
<evidence type="ECO:0000256" key="12">
    <source>
        <dbReference type="RuleBase" id="RU004423"/>
    </source>
</evidence>
<feature type="transmembrane region" description="Helical" evidence="14">
    <location>
        <begin position="6"/>
        <end position="30"/>
    </location>
</feature>
<evidence type="ECO:0000256" key="6">
    <source>
        <dbReference type="ARBA" id="ARBA00022989"/>
    </source>
</evidence>
<proteinExistence type="inferred from homology"/>
<dbReference type="GO" id="GO:0004930">
    <property type="term" value="F:G protein-coupled receptor activity"/>
    <property type="evidence" value="ECO:0007669"/>
    <property type="project" value="UniProtKB-KW"/>
</dbReference>
<dbReference type="GeneID" id="109377814"/>
<keyword evidence="9 13" id="KW-0675">Receptor</keyword>
<dbReference type="SUPFAM" id="SSF81321">
    <property type="entry name" value="Family A G protein-coupled receptor-like"/>
    <property type="match status" value="1"/>
</dbReference>
<comment type="subcellular location">
    <subcellularLocation>
        <location evidence="1 13">Membrane</location>
        <topology evidence="1 13">Multi-pass membrane protein</topology>
    </subcellularLocation>
</comment>
<dbReference type="FunFam" id="1.20.1070.10:FF:000042">
    <property type="entry name" value="Taste receptor type 2 member 7"/>
    <property type="match status" value="1"/>
</dbReference>
<evidence type="ECO:0000256" key="10">
    <source>
        <dbReference type="ARBA" id="ARBA00023224"/>
    </source>
</evidence>
<dbReference type="PANTHER" id="PTHR11394:SF70">
    <property type="entry name" value="TASTE RECEPTOR TYPE 2 MEMBER 42"/>
    <property type="match status" value="1"/>
</dbReference>
<sequence length="315" mass="36657">MPTELDIIFLILSIAGFIIGMLGNVFIGLVNCSEWVKNQDFSLADFIFTGLTISRISQLFMSLFESLEMVSPLHLHLTYKLSKIITLFWRITNHFATWLATCLSIFYLLKIAHFSHSLFLWLKLRMNRVLLTILVFSLFFLILDFLLLETFNDFFLKVYMIDKNNMTTYIEESKAVFVKTLALLSLTCLFPIVLSLISLLLLFLSLGRHIRNLQLNSMGSRDSSTEAHKRAINRVLSFLFLFLVHLFSTQLANWVFVMLWNNKFTKFVLLAVYVFPSGHPIILILGNSKLRQKALKVLWHLKSSLKRENLLQLYR</sequence>
<dbReference type="Gene3D" id="1.20.1070.10">
    <property type="entry name" value="Rhodopsin 7-helix transmembrane proteins"/>
    <property type="match status" value="1"/>
</dbReference>
<keyword evidence="15" id="KW-1185">Reference proteome</keyword>
<evidence type="ECO:0000256" key="2">
    <source>
        <dbReference type="ARBA" id="ARBA00007376"/>
    </source>
</evidence>
<keyword evidence="3 13" id="KW-0919">Taste</keyword>
<feature type="transmembrane region" description="Helical" evidence="14">
    <location>
        <begin position="181"/>
        <end position="204"/>
    </location>
</feature>
<keyword evidence="5 13" id="KW-0812">Transmembrane</keyword>
<dbReference type="GO" id="GO:0016020">
    <property type="term" value="C:membrane"/>
    <property type="evidence" value="ECO:0007669"/>
    <property type="project" value="UniProtKB-SubCell"/>
</dbReference>
<feature type="transmembrane region" description="Helical" evidence="14">
    <location>
        <begin position="267"/>
        <end position="286"/>
    </location>
</feature>
<reference evidence="16" key="1">
    <citation type="submission" date="2025-08" db="UniProtKB">
        <authorList>
            <consortium name="RefSeq"/>
        </authorList>
    </citation>
    <scope>IDENTIFICATION</scope>
    <source>
        <tissue evidence="16">Muscle</tissue>
    </source>
</reference>
<dbReference type="GO" id="GO:0033038">
    <property type="term" value="F:bitter taste receptor activity"/>
    <property type="evidence" value="ECO:0007669"/>
    <property type="project" value="InterPro"/>
</dbReference>
<evidence type="ECO:0000313" key="15">
    <source>
        <dbReference type="Proteomes" id="UP000694851"/>
    </source>
</evidence>
<evidence type="ECO:0000256" key="4">
    <source>
        <dbReference type="ARBA" id="ARBA00022606"/>
    </source>
</evidence>
<keyword evidence="6 14" id="KW-1133">Transmembrane helix</keyword>
<dbReference type="PANTHER" id="PTHR11394">
    <property type="entry name" value="TASTE RECEPTOR TYPE 2"/>
    <property type="match status" value="1"/>
</dbReference>
<dbReference type="Proteomes" id="UP000694851">
    <property type="component" value="Unplaced"/>
</dbReference>
<feature type="transmembrane region" description="Helical" evidence="14">
    <location>
        <begin position="84"/>
        <end position="109"/>
    </location>
</feature>
<comment type="similarity">
    <text evidence="2 12">Belongs to the G-protein coupled receptor T2R family.</text>
</comment>
<keyword evidence="7 13" id="KW-0297">G-protein coupled receptor</keyword>
<evidence type="ECO:0000256" key="7">
    <source>
        <dbReference type="ARBA" id="ARBA00023040"/>
    </source>
</evidence>
<evidence type="ECO:0000256" key="11">
    <source>
        <dbReference type="ARBA" id="ARBA00024847"/>
    </source>
</evidence>
<evidence type="ECO:0000256" key="1">
    <source>
        <dbReference type="ARBA" id="ARBA00004141"/>
    </source>
</evidence>
<feature type="transmembrane region" description="Helical" evidence="14">
    <location>
        <begin position="129"/>
        <end position="148"/>
    </location>
</feature>
<comment type="function">
    <text evidence="11">Receptor that may play a role in the perception of bitterness and is gustducin-linked. May play a role in sensing the chemical composition of the gastrointestinal content. The activity of this receptor may stimulate alpha gustducin, mediate PLC-beta-2 activation and lead to the gating of TRPM5.</text>
</comment>
<evidence type="ECO:0000256" key="14">
    <source>
        <dbReference type="SAM" id="Phobius"/>
    </source>
</evidence>
<dbReference type="Pfam" id="PF05296">
    <property type="entry name" value="TAS2R"/>
    <property type="match status" value="1"/>
</dbReference>
<evidence type="ECO:0000256" key="8">
    <source>
        <dbReference type="ARBA" id="ARBA00023136"/>
    </source>
</evidence>
<name>A0A8B7QQ32_HIPAR</name>
<feature type="transmembrane region" description="Helical" evidence="14">
    <location>
        <begin position="238"/>
        <end position="261"/>
    </location>
</feature>
<dbReference type="OrthoDB" id="8876749at2759"/>
<dbReference type="InterPro" id="IPR007960">
    <property type="entry name" value="TAS2R"/>
</dbReference>
<gene>
    <name evidence="16" type="primary">LOC109377814</name>
</gene>
<evidence type="ECO:0000313" key="16">
    <source>
        <dbReference type="RefSeq" id="XP_019489823.1"/>
    </source>
</evidence>
<accession>A0A8B7QQ32</accession>